<organism evidence="10 11">
    <name type="scientific">Agrilus planipennis</name>
    <name type="common">Emerald ash borer</name>
    <name type="synonym">Agrilus marcopoli</name>
    <dbReference type="NCBI Taxonomy" id="224129"/>
    <lineage>
        <taxon>Eukaryota</taxon>
        <taxon>Metazoa</taxon>
        <taxon>Ecdysozoa</taxon>
        <taxon>Arthropoda</taxon>
        <taxon>Hexapoda</taxon>
        <taxon>Insecta</taxon>
        <taxon>Pterygota</taxon>
        <taxon>Neoptera</taxon>
        <taxon>Endopterygota</taxon>
        <taxon>Coleoptera</taxon>
        <taxon>Polyphaga</taxon>
        <taxon>Elateriformia</taxon>
        <taxon>Buprestoidea</taxon>
        <taxon>Buprestidae</taxon>
        <taxon>Agrilinae</taxon>
        <taxon>Agrilus</taxon>
    </lineage>
</organism>
<evidence type="ECO:0000256" key="2">
    <source>
        <dbReference type="ARBA" id="ARBA00008727"/>
    </source>
</evidence>
<dbReference type="RefSeq" id="XP_018318659.1">
    <property type="nucleotide sequence ID" value="XM_018463157.1"/>
</dbReference>
<dbReference type="InterPro" id="IPR003599">
    <property type="entry name" value="Ig_sub"/>
</dbReference>
<proteinExistence type="inferred from homology"/>
<keyword evidence="4" id="KW-0732">Signal</keyword>
<dbReference type="AlphaFoldDB" id="A0A1W4W3C9"/>
<name>A0A1W4W3C9_AGRPL</name>
<dbReference type="InParanoid" id="A0A1W4W3C9"/>
<dbReference type="SMART" id="SM00409">
    <property type="entry name" value="IG"/>
    <property type="match status" value="2"/>
</dbReference>
<dbReference type="SUPFAM" id="SSF48726">
    <property type="entry name" value="Immunoglobulin"/>
    <property type="match status" value="2"/>
</dbReference>
<dbReference type="Proteomes" id="UP000192223">
    <property type="component" value="Unplaced"/>
</dbReference>
<gene>
    <name evidence="11" type="primary">LOC108732390</name>
</gene>
<keyword evidence="7" id="KW-0325">Glycoprotein</keyword>
<comment type="similarity">
    <text evidence="2">Belongs to the FAM187 family.</text>
</comment>
<dbReference type="PANTHER" id="PTHR32178:SF6">
    <property type="entry name" value="IG-LIKE DOMAIN-CONTAINING PROTEIN"/>
    <property type="match status" value="1"/>
</dbReference>
<evidence type="ECO:0000256" key="1">
    <source>
        <dbReference type="ARBA" id="ARBA00004479"/>
    </source>
</evidence>
<evidence type="ECO:0000256" key="8">
    <source>
        <dbReference type="SAM" id="Phobius"/>
    </source>
</evidence>
<keyword evidence="10" id="KW-1185">Reference proteome</keyword>
<comment type="subcellular location">
    <subcellularLocation>
        <location evidence="1">Membrane</location>
        <topology evidence="1">Single-pass type I membrane protein</topology>
    </subcellularLocation>
</comment>
<keyword evidence="5 8" id="KW-1133">Transmembrane helix</keyword>
<reference evidence="11" key="1">
    <citation type="submission" date="2025-08" db="UniProtKB">
        <authorList>
            <consortium name="RefSeq"/>
        </authorList>
    </citation>
    <scope>IDENTIFICATION</scope>
    <source>
        <tissue evidence="11">Entire body</tissue>
    </source>
</reference>
<feature type="transmembrane region" description="Helical" evidence="8">
    <location>
        <begin position="449"/>
        <end position="467"/>
    </location>
</feature>
<dbReference type="STRING" id="224129.A0A1W4W3C9"/>
<keyword evidence="3 8" id="KW-0812">Transmembrane</keyword>
<evidence type="ECO:0000256" key="3">
    <source>
        <dbReference type="ARBA" id="ARBA00022692"/>
    </source>
</evidence>
<feature type="domain" description="Ig-like" evidence="9">
    <location>
        <begin position="346"/>
        <end position="424"/>
    </location>
</feature>
<dbReference type="InterPro" id="IPR036179">
    <property type="entry name" value="Ig-like_dom_sf"/>
</dbReference>
<evidence type="ECO:0000256" key="5">
    <source>
        <dbReference type="ARBA" id="ARBA00022989"/>
    </source>
</evidence>
<evidence type="ECO:0000256" key="7">
    <source>
        <dbReference type="ARBA" id="ARBA00023180"/>
    </source>
</evidence>
<dbReference type="PANTHER" id="PTHR32178">
    <property type="entry name" value="FAM187"/>
    <property type="match status" value="1"/>
</dbReference>
<evidence type="ECO:0000256" key="4">
    <source>
        <dbReference type="ARBA" id="ARBA00022729"/>
    </source>
</evidence>
<dbReference type="InterPro" id="IPR039311">
    <property type="entry name" value="FAM187A/B"/>
</dbReference>
<dbReference type="InterPro" id="IPR013783">
    <property type="entry name" value="Ig-like_fold"/>
</dbReference>
<protein>
    <submittedName>
        <fullName evidence="11">Ig-like V-type domain-containing protein FAM187A isoform X1</fullName>
    </submittedName>
</protein>
<evidence type="ECO:0000256" key="6">
    <source>
        <dbReference type="ARBA" id="ARBA00023136"/>
    </source>
</evidence>
<dbReference type="InterPro" id="IPR007110">
    <property type="entry name" value="Ig-like_dom"/>
</dbReference>
<evidence type="ECO:0000313" key="10">
    <source>
        <dbReference type="Proteomes" id="UP000192223"/>
    </source>
</evidence>
<evidence type="ECO:0000313" key="11">
    <source>
        <dbReference type="RefSeq" id="XP_018318659.1"/>
    </source>
</evidence>
<keyword evidence="6 8" id="KW-0472">Membrane</keyword>
<dbReference type="PROSITE" id="PS50835">
    <property type="entry name" value="IG_LIKE"/>
    <property type="match status" value="1"/>
</dbReference>
<sequence>MHLKIAVILVISFSIIEDRGKTLTQKLTEKAKAYYKTKYGKDSSTHFLGYDITEYPGRNAEYKKIHRKKWEKYYSCLQDQEDSFGNHGSATPEAVLGFQCLSIRFDCKVCISPLELSQKDAVEWYWTPKSTNKLQPVEYTEHVLLSSDDKALTIYNLQDSHTGQYICFLGKTGMSPYFLTVIDGSLNIEQVYPTSSTSNPHPAPPKLITQHNVYIYTEWSQWSPCSRCGKVGKIFKTGYCTVISGDYFDNSEDNTNKIKTLKSDESGSGFELFTIFKLGIPCQSHILPSSIKYLDEVQNRKNEIMIGFCKKSCNDDVVFEVRDGNGRVIETANNSAGIYSIIQGIPPVDPDVKRKLIYAAKGEKIILTCPGNLNSDAPVQWQINSKVLIPEIISEESKNRIVISVMDKIIIKDVHLTDSNIYSCWQNRELAGTIRLIVEKKIKLNFNHHIMLVGVASILLTFFYFYLNAFLGRKVTTQTT</sequence>
<dbReference type="Gene3D" id="2.60.40.10">
    <property type="entry name" value="Immunoglobulins"/>
    <property type="match status" value="2"/>
</dbReference>
<dbReference type="OrthoDB" id="6434091at2759"/>
<accession>A0A1W4W3C9</accession>
<dbReference type="KEGG" id="apln:108732390"/>
<dbReference type="GeneID" id="108732390"/>
<dbReference type="GO" id="GO:0016020">
    <property type="term" value="C:membrane"/>
    <property type="evidence" value="ECO:0007669"/>
    <property type="project" value="UniProtKB-SubCell"/>
</dbReference>
<evidence type="ECO:0000259" key="9">
    <source>
        <dbReference type="PROSITE" id="PS50835"/>
    </source>
</evidence>